<sequence length="292" mass="33878">MKAIHIFRRWWDRQNDRDAFKKGMAEFSKLCRAAVVRHVPDARRVRARAIWYGDQTRARILWVDGMGRKWQWHLFLPFSVSLKKPSERDIIIERSLQNLLNPPQVNDWHELAYRTAEQVAQRLLALIAVVWRANASEELAQQGIAWAKKHGIDTFLSPLERRFVFHAQRPEQQDIVNFGWRAEAMIPLVWALGGMPALPPSHQRGDIWKIPLVQQARESPADLIAGARLRPDNVVGDEEIRLLNEHWHVVDAQLRGQAVRADLDAGVVMERRYALSWMIGYGESWDEVPLDT</sequence>
<dbReference type="Proteomes" id="UP001242045">
    <property type="component" value="Unassembled WGS sequence"/>
</dbReference>
<protein>
    <recommendedName>
        <fullName evidence="3">DUF4272 domain-containing protein</fullName>
    </recommendedName>
</protein>
<gene>
    <name evidence="1" type="ORF">J2W31_005941</name>
</gene>
<dbReference type="Pfam" id="PF14094">
    <property type="entry name" value="DUF4272"/>
    <property type="match status" value="1"/>
</dbReference>
<accession>A0AAW8D2K7</accession>
<organism evidence="1 2">
    <name type="scientific">Variovorax boronicumulans</name>
    <dbReference type="NCBI Taxonomy" id="436515"/>
    <lineage>
        <taxon>Bacteria</taxon>
        <taxon>Pseudomonadati</taxon>
        <taxon>Pseudomonadota</taxon>
        <taxon>Betaproteobacteria</taxon>
        <taxon>Burkholderiales</taxon>
        <taxon>Comamonadaceae</taxon>
        <taxon>Variovorax</taxon>
    </lineage>
</organism>
<evidence type="ECO:0008006" key="3">
    <source>
        <dbReference type="Google" id="ProtNLM"/>
    </source>
</evidence>
<comment type="caution">
    <text evidence="1">The sequence shown here is derived from an EMBL/GenBank/DDBJ whole genome shotgun (WGS) entry which is preliminary data.</text>
</comment>
<dbReference type="RefSeq" id="WP_307686982.1">
    <property type="nucleotide sequence ID" value="NZ_JAUSRD010000021.1"/>
</dbReference>
<reference evidence="1" key="1">
    <citation type="submission" date="2023-07" db="EMBL/GenBank/DDBJ databases">
        <title>Sorghum-associated microbial communities from plants grown in Nebraska, USA.</title>
        <authorList>
            <person name="Schachtman D."/>
        </authorList>
    </citation>
    <scope>NUCLEOTIDE SEQUENCE</scope>
    <source>
        <strain evidence="1">DS3754</strain>
    </source>
</reference>
<dbReference type="EMBL" id="JAUSRD010000021">
    <property type="protein sequence ID" value="MDP9896800.1"/>
    <property type="molecule type" value="Genomic_DNA"/>
</dbReference>
<evidence type="ECO:0000313" key="2">
    <source>
        <dbReference type="Proteomes" id="UP001242045"/>
    </source>
</evidence>
<evidence type="ECO:0000313" key="1">
    <source>
        <dbReference type="EMBL" id="MDP9896800.1"/>
    </source>
</evidence>
<name>A0AAW8D2K7_9BURK</name>
<dbReference type="InterPro" id="IPR025368">
    <property type="entry name" value="DUF4272"/>
</dbReference>
<dbReference type="AlphaFoldDB" id="A0AAW8D2K7"/>
<proteinExistence type="predicted"/>